<dbReference type="CDD" id="cd05233">
    <property type="entry name" value="SDR_c"/>
    <property type="match status" value="1"/>
</dbReference>
<dbReference type="PROSITE" id="PS00061">
    <property type="entry name" value="ADH_SHORT"/>
    <property type="match status" value="1"/>
</dbReference>
<dbReference type="Pfam" id="PF00106">
    <property type="entry name" value="adh_short"/>
    <property type="match status" value="1"/>
</dbReference>
<feature type="region of interest" description="Disordered" evidence="4">
    <location>
        <begin position="1"/>
        <end position="30"/>
    </location>
</feature>
<reference evidence="5 6" key="1">
    <citation type="journal article" date="2019" name="Int. J. Syst. Evol. Microbiol.">
        <title>Streptomyces cadmiisoli sp. nov., a novel actinomycete isolated from cadmium-contaminated soil.</title>
        <authorList>
            <person name="Li K."/>
            <person name="Tang X."/>
            <person name="Zhao J."/>
            <person name="Guo Y."/>
            <person name="Tang Y."/>
            <person name="Gao J."/>
        </authorList>
    </citation>
    <scope>NUCLEOTIDE SEQUENCE [LARGE SCALE GENOMIC DNA]</scope>
    <source>
        <strain evidence="5 6">ZFG47</strain>
    </source>
</reference>
<organism evidence="5 6">
    <name type="scientific">Streptomyces cadmiisoli</name>
    <dbReference type="NCBI Taxonomy" id="2184053"/>
    <lineage>
        <taxon>Bacteria</taxon>
        <taxon>Bacillati</taxon>
        <taxon>Actinomycetota</taxon>
        <taxon>Actinomycetes</taxon>
        <taxon>Kitasatosporales</taxon>
        <taxon>Streptomycetaceae</taxon>
        <taxon>Streptomyces</taxon>
        <taxon>Streptomyces aurantiacus group</taxon>
    </lineage>
</organism>
<dbReference type="EMBL" id="CP030073">
    <property type="protein sequence ID" value="AWW39860.1"/>
    <property type="molecule type" value="Genomic_DNA"/>
</dbReference>
<protein>
    <submittedName>
        <fullName evidence="5">3-oxoacyl-ACP reductase</fullName>
    </submittedName>
</protein>
<evidence type="ECO:0000256" key="2">
    <source>
        <dbReference type="ARBA" id="ARBA00023002"/>
    </source>
</evidence>
<evidence type="ECO:0000256" key="1">
    <source>
        <dbReference type="ARBA" id="ARBA00006484"/>
    </source>
</evidence>
<sequence>MNAKQTDKRTEQTGRTGPSEASAPRTPGRAGAEIAVVTGAGSGVGRAVALELLSAGWSVALAGRRPHRLEETAALAPEGAAPLTVRTDVSRPQEVTALFAATVERFGRVDLLFNNAGTFGPGGVPVEDLPFEAWRHVVDTNLHGAFLCAQAAYRQMKAQDPQGGRIINNGSISAHAPRPRSAAYTATKHALTGLTKALSLDGRPYRIAVGQIDIGNAATDMTQAMQTGALQANGEVAPEPVMDVADVARTVRHMAELPLEANVQFATVLATSMPYVGRG</sequence>
<accession>A0A2Z4J4D0</accession>
<evidence type="ECO:0000313" key="6">
    <source>
        <dbReference type="Proteomes" id="UP000249616"/>
    </source>
</evidence>
<dbReference type="PANTHER" id="PTHR43669">
    <property type="entry name" value="5-KETO-D-GLUCONATE 5-REDUCTASE"/>
    <property type="match status" value="1"/>
</dbReference>
<keyword evidence="2" id="KW-0560">Oxidoreductase</keyword>
<dbReference type="Gene3D" id="3.40.50.720">
    <property type="entry name" value="NAD(P)-binding Rossmann-like Domain"/>
    <property type="match status" value="1"/>
</dbReference>
<dbReference type="InterPro" id="IPR020904">
    <property type="entry name" value="Sc_DH/Rdtase_CS"/>
</dbReference>
<comment type="similarity">
    <text evidence="1 3">Belongs to the short-chain dehydrogenases/reductases (SDR) family.</text>
</comment>
<dbReference type="InterPro" id="IPR002347">
    <property type="entry name" value="SDR_fam"/>
</dbReference>
<proteinExistence type="inferred from homology"/>
<evidence type="ECO:0000256" key="4">
    <source>
        <dbReference type="SAM" id="MobiDB-lite"/>
    </source>
</evidence>
<dbReference type="GO" id="GO:0016491">
    <property type="term" value="F:oxidoreductase activity"/>
    <property type="evidence" value="ECO:0007669"/>
    <property type="project" value="UniProtKB-KW"/>
</dbReference>
<dbReference type="KEGG" id="scad:DN051_26995"/>
<dbReference type="PRINTS" id="PR00081">
    <property type="entry name" value="GDHRDH"/>
</dbReference>
<dbReference type="SUPFAM" id="SSF51735">
    <property type="entry name" value="NAD(P)-binding Rossmann-fold domains"/>
    <property type="match status" value="1"/>
</dbReference>
<dbReference type="FunFam" id="3.40.50.720:FF:000084">
    <property type="entry name" value="Short-chain dehydrogenase reductase"/>
    <property type="match status" value="1"/>
</dbReference>
<keyword evidence="6" id="KW-1185">Reference proteome</keyword>
<dbReference type="PANTHER" id="PTHR43669:SF12">
    <property type="entry name" value="BLR5618 PROTEIN"/>
    <property type="match status" value="1"/>
</dbReference>
<name>A0A2Z4J4D0_9ACTN</name>
<dbReference type="InterPro" id="IPR036291">
    <property type="entry name" value="NAD(P)-bd_dom_sf"/>
</dbReference>
<dbReference type="PRINTS" id="PR00080">
    <property type="entry name" value="SDRFAMILY"/>
</dbReference>
<dbReference type="Proteomes" id="UP000249616">
    <property type="component" value="Chromosome"/>
</dbReference>
<evidence type="ECO:0000256" key="3">
    <source>
        <dbReference type="RuleBase" id="RU000363"/>
    </source>
</evidence>
<dbReference type="AlphaFoldDB" id="A0A2Z4J4D0"/>
<evidence type="ECO:0000313" key="5">
    <source>
        <dbReference type="EMBL" id="AWW39860.1"/>
    </source>
</evidence>
<feature type="compositionally biased region" description="Basic and acidic residues" evidence="4">
    <location>
        <begin position="1"/>
        <end position="12"/>
    </location>
</feature>
<dbReference type="RefSeq" id="WP_112439661.1">
    <property type="nucleotide sequence ID" value="NZ_CBDRHE010000021.1"/>
</dbReference>
<gene>
    <name evidence="5" type="ORF">DN051_26995</name>
</gene>